<evidence type="ECO:0000313" key="1">
    <source>
        <dbReference type="EMBL" id="QDY31668.1"/>
    </source>
</evidence>
<keyword evidence="1" id="KW-0167">Capsid protein</keyword>
<accession>A0AAE6LXI7</accession>
<evidence type="ECO:0000313" key="2">
    <source>
        <dbReference type="Proteomes" id="UP000962161"/>
    </source>
</evidence>
<proteinExistence type="predicted"/>
<dbReference type="EMBL" id="CP022405">
    <property type="protein sequence ID" value="QDY31668.1"/>
    <property type="molecule type" value="Genomic_DNA"/>
</dbReference>
<reference evidence="1" key="1">
    <citation type="submission" date="2017-07" db="EMBL/GenBank/DDBJ databases">
        <title>Genome sequencing of BoNT-producing clostridia.</title>
        <authorList>
            <person name="Williamson C."/>
        </authorList>
    </citation>
    <scope>NUCLEOTIDE SEQUENCE</scope>
    <source>
        <strain evidence="1">AM553</strain>
    </source>
</reference>
<protein>
    <submittedName>
        <fullName evidence="1">Spore coat protein</fullName>
    </submittedName>
</protein>
<dbReference type="RefSeq" id="WP_043031678.1">
    <property type="nucleotide sequence ID" value="NZ_CP022405.1"/>
</dbReference>
<dbReference type="Proteomes" id="UP000962161">
    <property type="component" value="Chromosome"/>
</dbReference>
<dbReference type="AlphaFoldDB" id="A0AAE6LXI7"/>
<organism evidence="1 2">
    <name type="scientific">Clostridium sporogenes</name>
    <dbReference type="NCBI Taxonomy" id="1509"/>
    <lineage>
        <taxon>Bacteria</taxon>
        <taxon>Bacillati</taxon>
        <taxon>Bacillota</taxon>
        <taxon>Clostridia</taxon>
        <taxon>Eubacteriales</taxon>
        <taxon>Clostridiaceae</taxon>
        <taxon>Clostridium</taxon>
    </lineage>
</organism>
<keyword evidence="1" id="KW-0946">Virion</keyword>
<sequence>MVNIVNAPEYQIIDNDESCQEYQNITDNHKKCHDDPISIGAACVAELAPNVFVLLVEIEVEVPGEDIEEVLIIRITPAQAAELIRSVGRCEIVGPDEIPTPAPGREVNLICPFLFGRNVFLVFDVETSTTDELVLVRVPLCPIVG</sequence>
<name>A0AAE6LXI7_CLOSG</name>
<gene>
    <name evidence="1" type="ORF">CGS26_04665</name>
</gene>